<keyword evidence="1" id="KW-0697">Rotamase</keyword>
<dbReference type="Proteomes" id="UP001152795">
    <property type="component" value="Unassembled WGS sequence"/>
</dbReference>
<sequence length="300" mass="34661">MVAKKLLSVYGLLKNVEFHQASGIIEDLYRQNKNEFQQPICKGMLEYEWVAFMEAKTKNVGGELWSFNAEVIVFEGNTLIGDYEKFMKWTETNYQYNDYRPLPLWHAMAKEKYKAHLLESKHHFVYLDIHVSSEPVGRLLIELYSDKCPKTCGNFLELCRGGQMEHEKHDSPLELTYKKSIFHRIVPNGWIQGGDFVTQKGTGGQSIYGALFEDENFSVPHDKRGVVGMANKGRHTNSSQFYITLQPTPWMDSKYVAFGQVIEGINALKILEDQETYNERPKKTCLIAYCGIFDVEKLWT</sequence>
<evidence type="ECO:0000313" key="2">
    <source>
        <dbReference type="EMBL" id="CAB3989741.1"/>
    </source>
</evidence>
<keyword evidence="3" id="KW-1185">Reference proteome</keyword>
<dbReference type="OrthoDB" id="408413at2759"/>
<dbReference type="FunFam" id="2.40.100.10:FF:000048">
    <property type="entry name" value="Peptidyl-prolyl cis-trans isomerase"/>
    <property type="match status" value="1"/>
</dbReference>
<dbReference type="PANTHER" id="PTHR11071:SF561">
    <property type="entry name" value="PEPTIDYL-PROLYL CIS-TRANS ISOMERASE D-RELATED"/>
    <property type="match status" value="1"/>
</dbReference>
<dbReference type="EC" id="5.2.1.8" evidence="1"/>
<gene>
    <name evidence="2" type="ORF">PACLA_8A086525</name>
</gene>
<accession>A0A7D9HVC5</accession>
<comment type="catalytic activity">
    <reaction evidence="1">
        <text>[protein]-peptidylproline (omega=180) = [protein]-peptidylproline (omega=0)</text>
        <dbReference type="Rhea" id="RHEA:16237"/>
        <dbReference type="Rhea" id="RHEA-COMP:10747"/>
        <dbReference type="Rhea" id="RHEA-COMP:10748"/>
        <dbReference type="ChEBI" id="CHEBI:83833"/>
        <dbReference type="ChEBI" id="CHEBI:83834"/>
        <dbReference type="EC" id="5.2.1.8"/>
    </reaction>
</comment>
<proteinExistence type="inferred from homology"/>
<dbReference type="GO" id="GO:0003755">
    <property type="term" value="F:peptidyl-prolyl cis-trans isomerase activity"/>
    <property type="evidence" value="ECO:0007669"/>
    <property type="project" value="UniProtKB-UniRule"/>
</dbReference>
<dbReference type="AlphaFoldDB" id="A0A7D9HVC5"/>
<dbReference type="InterPro" id="IPR002130">
    <property type="entry name" value="Cyclophilin-type_PPIase_dom"/>
</dbReference>
<keyword evidence="1 2" id="KW-0413">Isomerase</keyword>
<evidence type="ECO:0000313" key="3">
    <source>
        <dbReference type="Proteomes" id="UP001152795"/>
    </source>
</evidence>
<dbReference type="EMBL" id="CACRXK020001543">
    <property type="protein sequence ID" value="CAB3989741.1"/>
    <property type="molecule type" value="Genomic_DNA"/>
</dbReference>
<dbReference type="PRINTS" id="PR00153">
    <property type="entry name" value="CSAPPISMRASE"/>
</dbReference>
<reference evidence="2" key="1">
    <citation type="submission" date="2020-04" db="EMBL/GenBank/DDBJ databases">
        <authorList>
            <person name="Alioto T."/>
            <person name="Alioto T."/>
            <person name="Gomez Garrido J."/>
        </authorList>
    </citation>
    <scope>NUCLEOTIDE SEQUENCE</scope>
    <source>
        <strain evidence="2">A484AB</strain>
    </source>
</reference>
<dbReference type="Gene3D" id="2.40.100.10">
    <property type="entry name" value="Cyclophilin-like"/>
    <property type="match status" value="1"/>
</dbReference>
<comment type="caution">
    <text evidence="2">The sequence shown here is derived from an EMBL/GenBank/DDBJ whole genome shotgun (WGS) entry which is preliminary data.</text>
</comment>
<evidence type="ECO:0000256" key="1">
    <source>
        <dbReference type="RuleBase" id="RU363019"/>
    </source>
</evidence>
<comment type="similarity">
    <text evidence="1">Belongs to the cyclophilin-type PPIase family.</text>
</comment>
<protein>
    <recommendedName>
        <fullName evidence="1">Peptidyl-prolyl cis-trans isomerase</fullName>
        <shortName evidence="1">PPIase</shortName>
        <ecNumber evidence="1">5.2.1.8</ecNumber>
    </recommendedName>
</protein>
<dbReference type="GO" id="GO:0005737">
    <property type="term" value="C:cytoplasm"/>
    <property type="evidence" value="ECO:0007669"/>
    <property type="project" value="TreeGrafter"/>
</dbReference>
<organism evidence="2 3">
    <name type="scientific">Paramuricea clavata</name>
    <name type="common">Red gorgonian</name>
    <name type="synonym">Violescent sea-whip</name>
    <dbReference type="NCBI Taxonomy" id="317549"/>
    <lineage>
        <taxon>Eukaryota</taxon>
        <taxon>Metazoa</taxon>
        <taxon>Cnidaria</taxon>
        <taxon>Anthozoa</taxon>
        <taxon>Octocorallia</taxon>
        <taxon>Malacalcyonacea</taxon>
        <taxon>Plexauridae</taxon>
        <taxon>Paramuricea</taxon>
    </lineage>
</organism>
<dbReference type="PANTHER" id="PTHR11071">
    <property type="entry name" value="PEPTIDYL-PROLYL CIS-TRANS ISOMERASE"/>
    <property type="match status" value="1"/>
</dbReference>
<dbReference type="Pfam" id="PF00160">
    <property type="entry name" value="Pro_isomerase"/>
    <property type="match status" value="1"/>
</dbReference>
<comment type="function">
    <text evidence="1">PPIases accelerate the folding of proteins. It catalyzes the cis-trans isomerization of proline imidic peptide bonds in oligopeptides.</text>
</comment>
<dbReference type="SUPFAM" id="SSF50891">
    <property type="entry name" value="Cyclophilin-like"/>
    <property type="match status" value="1"/>
</dbReference>
<name>A0A7D9HVC5_PARCT</name>
<dbReference type="InterPro" id="IPR029000">
    <property type="entry name" value="Cyclophilin-like_dom_sf"/>
</dbReference>
<dbReference type="PROSITE" id="PS50072">
    <property type="entry name" value="CSA_PPIASE_2"/>
    <property type="match status" value="1"/>
</dbReference>